<sequence>MTKQVYLDQLRKYLKKLPAEDYADAMEYFTEYFEEADEEQSQQLMHELGTPKEAARELIQNLLDKKITEQADGTAPKKKSHIFWIAFLAICAAPIGIPLLIAVLLVLLALLICAAAIVFAVGCCAAAFFLVGGKLVIRGLLAIPYSLSGAGMIAGSGLLTLGLSILAVVLGIYLCKWCCMLFAKLARWISQKRRR</sequence>
<comment type="caution">
    <text evidence="2">The sequence shown here is derived from an EMBL/GenBank/DDBJ whole genome shotgun (WGS) entry which is preliminary data.</text>
</comment>
<gene>
    <name evidence="2" type="ORF">KQI75_03745</name>
</gene>
<keyword evidence="1" id="KW-0812">Transmembrane</keyword>
<feature type="transmembrane region" description="Helical" evidence="1">
    <location>
        <begin position="165"/>
        <end position="186"/>
    </location>
</feature>
<evidence type="ECO:0000313" key="3">
    <source>
        <dbReference type="Proteomes" id="UP000783588"/>
    </source>
</evidence>
<feature type="transmembrane region" description="Helical" evidence="1">
    <location>
        <begin position="139"/>
        <end position="159"/>
    </location>
</feature>
<dbReference type="Proteomes" id="UP000783588">
    <property type="component" value="Unassembled WGS sequence"/>
</dbReference>
<dbReference type="RefSeq" id="WP_216469406.1">
    <property type="nucleotide sequence ID" value="NZ_JAHLQI010000002.1"/>
</dbReference>
<organism evidence="2 3">
    <name type="scientific">Butyricicoccus intestinisimiae</name>
    <dbReference type="NCBI Taxonomy" id="2841509"/>
    <lineage>
        <taxon>Bacteria</taxon>
        <taxon>Bacillati</taxon>
        <taxon>Bacillota</taxon>
        <taxon>Clostridia</taxon>
        <taxon>Eubacteriales</taxon>
        <taxon>Butyricicoccaceae</taxon>
        <taxon>Butyricicoccus</taxon>
    </lineage>
</organism>
<evidence type="ECO:0000313" key="2">
    <source>
        <dbReference type="EMBL" id="MBU5489750.1"/>
    </source>
</evidence>
<accession>A0ABS6EPZ1</accession>
<keyword evidence="1" id="KW-1133">Transmembrane helix</keyword>
<keyword evidence="3" id="KW-1185">Reference proteome</keyword>
<feature type="transmembrane region" description="Helical" evidence="1">
    <location>
        <begin position="107"/>
        <end position="132"/>
    </location>
</feature>
<name>A0ABS6EPZ1_9FIRM</name>
<reference evidence="2 3" key="1">
    <citation type="submission" date="2021-06" db="EMBL/GenBank/DDBJ databases">
        <authorList>
            <person name="Sun Q."/>
            <person name="Li D."/>
        </authorList>
    </citation>
    <scope>NUCLEOTIDE SEQUENCE [LARGE SCALE GENOMIC DNA]</scope>
    <source>
        <strain evidence="2 3">MSJd-7</strain>
    </source>
</reference>
<dbReference type="EMBL" id="JAHLQI010000002">
    <property type="protein sequence ID" value="MBU5489750.1"/>
    <property type="molecule type" value="Genomic_DNA"/>
</dbReference>
<dbReference type="Pfam" id="PF22564">
    <property type="entry name" value="HAAS"/>
    <property type="match status" value="1"/>
</dbReference>
<proteinExistence type="predicted"/>
<protein>
    <submittedName>
        <fullName evidence="2">DUF1700 domain-containing protein</fullName>
    </submittedName>
</protein>
<evidence type="ECO:0000256" key="1">
    <source>
        <dbReference type="SAM" id="Phobius"/>
    </source>
</evidence>
<keyword evidence="1" id="KW-0472">Membrane</keyword>
<feature type="transmembrane region" description="Helical" evidence="1">
    <location>
        <begin position="82"/>
        <end position="101"/>
    </location>
</feature>